<dbReference type="InterPro" id="IPR022249">
    <property type="entry name" value="DUF3772"/>
</dbReference>
<feature type="chain" id="PRO_5002216869" evidence="8">
    <location>
        <begin position="30"/>
        <end position="839"/>
    </location>
</feature>
<keyword evidence="3" id="KW-1003">Cell membrane</keyword>
<feature type="transmembrane region" description="Helical" evidence="7">
    <location>
        <begin position="460"/>
        <end position="478"/>
    </location>
</feature>
<feature type="transmembrane region" description="Helical" evidence="7">
    <location>
        <begin position="430"/>
        <end position="454"/>
    </location>
</feature>
<accession>A0A0D0MKL1</accession>
<dbReference type="InterPro" id="IPR052702">
    <property type="entry name" value="MscS-like_channel"/>
</dbReference>
<feature type="transmembrane region" description="Helical" evidence="7">
    <location>
        <begin position="562"/>
        <end position="584"/>
    </location>
</feature>
<keyword evidence="6 7" id="KW-0472">Membrane</keyword>
<evidence type="ECO:0000256" key="3">
    <source>
        <dbReference type="ARBA" id="ARBA00022475"/>
    </source>
</evidence>
<feature type="transmembrane region" description="Helical" evidence="7">
    <location>
        <begin position="387"/>
        <end position="410"/>
    </location>
</feature>
<dbReference type="Pfam" id="PF12607">
    <property type="entry name" value="DUF3772"/>
    <property type="match status" value="1"/>
</dbReference>
<evidence type="ECO:0000256" key="1">
    <source>
        <dbReference type="ARBA" id="ARBA00004651"/>
    </source>
</evidence>
<dbReference type="Pfam" id="PF00924">
    <property type="entry name" value="MS_channel_2nd"/>
    <property type="match status" value="1"/>
</dbReference>
<feature type="transmembrane region" description="Helical" evidence="7">
    <location>
        <begin position="523"/>
        <end position="542"/>
    </location>
</feature>
<dbReference type="SUPFAM" id="SSF82689">
    <property type="entry name" value="Mechanosensitive channel protein MscS (YggB), C-terminal domain"/>
    <property type="match status" value="1"/>
</dbReference>
<dbReference type="PANTHER" id="PTHR30347">
    <property type="entry name" value="POTASSIUM CHANNEL RELATED"/>
    <property type="match status" value="1"/>
</dbReference>
<evidence type="ECO:0000259" key="9">
    <source>
        <dbReference type="Pfam" id="PF00924"/>
    </source>
</evidence>
<protein>
    <submittedName>
        <fullName evidence="11">Mechanosensitive ion channel protein MscS</fullName>
    </submittedName>
</protein>
<dbReference type="GO" id="GO:0008381">
    <property type="term" value="F:mechanosensitive monoatomic ion channel activity"/>
    <property type="evidence" value="ECO:0007669"/>
    <property type="project" value="UniProtKB-ARBA"/>
</dbReference>
<organism evidence="11 12">
    <name type="scientific">Variovorax paradoxus</name>
    <dbReference type="NCBI Taxonomy" id="34073"/>
    <lineage>
        <taxon>Bacteria</taxon>
        <taxon>Pseudomonadati</taxon>
        <taxon>Pseudomonadota</taxon>
        <taxon>Betaproteobacteria</taxon>
        <taxon>Burkholderiales</taxon>
        <taxon>Comamonadaceae</taxon>
        <taxon>Variovorax</taxon>
    </lineage>
</organism>
<dbReference type="InterPro" id="IPR010920">
    <property type="entry name" value="LSM_dom_sf"/>
</dbReference>
<dbReference type="PANTHER" id="PTHR30347:SF9">
    <property type="entry name" value="MINICONDUCTANCE MECHANOSENSITIVE CHANNEL MSCM"/>
    <property type="match status" value="1"/>
</dbReference>
<keyword evidence="8" id="KW-0732">Signal</keyword>
<feature type="domain" description="Mechanosensitive ion channel MscS" evidence="9">
    <location>
        <begin position="651"/>
        <end position="716"/>
    </location>
</feature>
<evidence type="ECO:0000256" key="5">
    <source>
        <dbReference type="ARBA" id="ARBA00022989"/>
    </source>
</evidence>
<evidence type="ECO:0000313" key="12">
    <source>
        <dbReference type="Proteomes" id="UP000032067"/>
    </source>
</evidence>
<feature type="transmembrane region" description="Helical" evidence="7">
    <location>
        <begin position="321"/>
        <end position="339"/>
    </location>
</feature>
<evidence type="ECO:0000313" key="11">
    <source>
        <dbReference type="EMBL" id="KIQ32836.1"/>
    </source>
</evidence>
<feature type="domain" description="DUF3772" evidence="10">
    <location>
        <begin position="163"/>
        <end position="221"/>
    </location>
</feature>
<dbReference type="Gene3D" id="2.30.30.60">
    <property type="match status" value="1"/>
</dbReference>
<evidence type="ECO:0000256" key="6">
    <source>
        <dbReference type="ARBA" id="ARBA00023136"/>
    </source>
</evidence>
<keyword evidence="5 7" id="KW-1133">Transmembrane helix</keyword>
<comment type="subcellular location">
    <subcellularLocation>
        <location evidence="1">Cell membrane</location>
        <topology evidence="1">Multi-pass membrane protein</topology>
    </subcellularLocation>
</comment>
<dbReference type="InterPro" id="IPR011014">
    <property type="entry name" value="MscS_channel_TM-2"/>
</dbReference>
<feature type="transmembrane region" description="Helical" evidence="7">
    <location>
        <begin position="280"/>
        <end position="301"/>
    </location>
</feature>
<comment type="similarity">
    <text evidence="2">Belongs to the MscS (TC 1.A.23) family.</text>
</comment>
<feature type="transmembrane region" description="Helical" evidence="7">
    <location>
        <begin position="633"/>
        <end position="652"/>
    </location>
</feature>
<dbReference type="InterPro" id="IPR006685">
    <property type="entry name" value="MscS_channel_2nd"/>
</dbReference>
<feature type="transmembrane region" description="Helical" evidence="7">
    <location>
        <begin position="605"/>
        <end position="627"/>
    </location>
</feature>
<dbReference type="Proteomes" id="UP000032067">
    <property type="component" value="Unassembled WGS sequence"/>
</dbReference>
<keyword evidence="4 7" id="KW-0812">Transmembrane</keyword>
<dbReference type="SUPFAM" id="SSF50182">
    <property type="entry name" value="Sm-like ribonucleoproteins"/>
    <property type="match status" value="1"/>
</dbReference>
<evidence type="ECO:0000256" key="7">
    <source>
        <dbReference type="SAM" id="Phobius"/>
    </source>
</evidence>
<dbReference type="EMBL" id="JXQQ01000025">
    <property type="protein sequence ID" value="KIQ32836.1"/>
    <property type="molecule type" value="Genomic_DNA"/>
</dbReference>
<evidence type="ECO:0000256" key="8">
    <source>
        <dbReference type="SAM" id="SignalP"/>
    </source>
</evidence>
<evidence type="ECO:0000256" key="4">
    <source>
        <dbReference type="ARBA" id="ARBA00022692"/>
    </source>
</evidence>
<evidence type="ECO:0000256" key="2">
    <source>
        <dbReference type="ARBA" id="ARBA00008017"/>
    </source>
</evidence>
<feature type="transmembrane region" description="Helical" evidence="7">
    <location>
        <begin position="240"/>
        <end position="259"/>
    </location>
</feature>
<dbReference type="InterPro" id="IPR011066">
    <property type="entry name" value="MscS_channel_C_sf"/>
</dbReference>
<dbReference type="GO" id="GO:0005886">
    <property type="term" value="C:plasma membrane"/>
    <property type="evidence" value="ECO:0007669"/>
    <property type="project" value="UniProtKB-SubCell"/>
</dbReference>
<gene>
    <name evidence="11" type="ORF">RT97_11570</name>
</gene>
<name>A0A0D0MKL1_VARPD</name>
<dbReference type="InterPro" id="IPR023408">
    <property type="entry name" value="MscS_beta-dom_sf"/>
</dbReference>
<dbReference type="AlphaFoldDB" id="A0A0D0MKL1"/>
<proteinExistence type="inferred from homology"/>
<dbReference type="SUPFAM" id="SSF82861">
    <property type="entry name" value="Mechanosensitive channel protein MscS (YggB), transmembrane region"/>
    <property type="match status" value="1"/>
</dbReference>
<evidence type="ECO:0000259" key="10">
    <source>
        <dbReference type="Pfam" id="PF12607"/>
    </source>
</evidence>
<dbReference type="Gene3D" id="1.10.287.1260">
    <property type="match status" value="1"/>
</dbReference>
<sequence>MNRTSRLAGFCLPAILALWALLTCGGALAQPEASMNAGNGNPNNSANTAAAAAPAPTIAELRAQFAKAAPAVGTAGAGAGAAAAAGATPGGEDDGRKQLAQINEIGAQADKFVAARTGDLADLNARLGELGNPPAAGATEDPNITRQRAQLTKERNALDADIRLAKLLSIDVRQRGADLVLQRRQQFEAELTSRAASPLTGTFWNDLREAWPDDIARLRAIGSALGDGFEEAWQPESRTAVIAALVGALLLAWLGVWAAERALTRLAMRVLPAGRLRRSLLVIAIVATHVLLVAVAAHGFVEVLKAHATWEGQARKALQSTAQALTFMAFVIGLGRALLAAARPSWRLPPIPDATAERLSALPWLVALVAALAWTPAEVNALIDASFAAVVTTHVLTALLLTALVGTVIYRLKALRADAPEAGLPERPMWVGLLVALIGVLVIAIWVLVAVGYVALASLLASQLTWSGIVAAAFYVLFKFADDVFMALVSSRSTFGQKLQKSFNLAPQTLDQTATVLSGLSRVALFFYMLIALAAPLGTGPGEVFQRSGKFGTGVKVGEFQLVPGAILSAIAVAVVGFIVLRVFKRWLERSYLPNTKLEPGMQSSLTTLLGYVGGILVIAFALSAMGIGIERIAWVASALSVGIGFGLQAIVQNFISGLILLAEQPVKVGDWVVLGTAEGDVRRINVRATEIQLGDRSTLIVPNSEFITKTVRNMTLANAEGRVLIRLPMPLTTDAQRVRELILEACRAHEGVLETPAPSLTLEGIENGLLIFQAIAYVASPRLAGGVRSDLLFVILDELKKAALPMATPTTFMMAPTEPAAAAPAPATQNSPIPGMPS</sequence>
<comment type="caution">
    <text evidence="11">The sequence shown here is derived from an EMBL/GenBank/DDBJ whole genome shotgun (WGS) entry which is preliminary data.</text>
</comment>
<reference evidence="11 12" key="1">
    <citation type="submission" date="2014-12" db="EMBL/GenBank/DDBJ databases">
        <title>16Stimator: statistical estimation of ribosomal gene copy numbers from draft genome assemblies.</title>
        <authorList>
            <person name="Perisin M.A."/>
            <person name="Vetter M."/>
            <person name="Gilbert J.A."/>
            <person name="Bergelson J."/>
        </authorList>
    </citation>
    <scope>NUCLEOTIDE SEQUENCE [LARGE SCALE GENOMIC DNA]</scope>
    <source>
        <strain evidence="11 12">MEDvA23</strain>
    </source>
</reference>
<feature type="signal peptide" evidence="8">
    <location>
        <begin position="1"/>
        <end position="29"/>
    </location>
</feature>
<dbReference type="OrthoDB" id="9799209at2"/>
<dbReference type="Gene3D" id="3.30.70.100">
    <property type="match status" value="1"/>
</dbReference>
<feature type="transmembrane region" description="Helical" evidence="7">
    <location>
        <begin position="359"/>
        <end position="375"/>
    </location>
</feature>
<dbReference type="RefSeq" id="WP_042578918.1">
    <property type="nucleotide sequence ID" value="NZ_JXQQ01000025.1"/>
</dbReference>